<evidence type="ECO:0000256" key="1">
    <source>
        <dbReference type="ARBA" id="ARBA00004442"/>
    </source>
</evidence>
<name>A0A926EXY5_9BACT</name>
<evidence type="ECO:0000313" key="10">
    <source>
        <dbReference type="Proteomes" id="UP000651085"/>
    </source>
</evidence>
<dbReference type="AlphaFoldDB" id="A0A926EXY5"/>
<keyword evidence="3 8" id="KW-0732">Signal</keyword>
<evidence type="ECO:0000256" key="8">
    <source>
        <dbReference type="SAM" id="SignalP"/>
    </source>
</evidence>
<evidence type="ECO:0000256" key="5">
    <source>
        <dbReference type="ARBA" id="ARBA00023139"/>
    </source>
</evidence>
<dbReference type="Pfam" id="PF08842">
    <property type="entry name" value="Mfa2"/>
    <property type="match status" value="1"/>
</dbReference>
<feature type="chain" id="PRO_5039148720" evidence="8">
    <location>
        <begin position="27"/>
        <end position="370"/>
    </location>
</feature>
<evidence type="ECO:0000256" key="3">
    <source>
        <dbReference type="ARBA" id="ARBA00022729"/>
    </source>
</evidence>
<evidence type="ECO:0000313" key="9">
    <source>
        <dbReference type="EMBL" id="MBC8591963.1"/>
    </source>
</evidence>
<dbReference type="GO" id="GO:0009279">
    <property type="term" value="C:cell outer membrane"/>
    <property type="evidence" value="ECO:0007669"/>
    <property type="project" value="UniProtKB-SubCell"/>
</dbReference>
<dbReference type="Gene3D" id="2.60.40.2090">
    <property type="match status" value="1"/>
</dbReference>
<dbReference type="EMBL" id="JACRTF010000001">
    <property type="protein sequence ID" value="MBC8591963.1"/>
    <property type="molecule type" value="Genomic_DNA"/>
</dbReference>
<evidence type="ECO:0000256" key="6">
    <source>
        <dbReference type="ARBA" id="ARBA00023237"/>
    </source>
</evidence>
<proteinExistence type="inferred from homology"/>
<protein>
    <submittedName>
        <fullName evidence="9">FimB/Mfa2 family fimbrial subunit</fullName>
    </submittedName>
</protein>
<dbReference type="Proteomes" id="UP000651085">
    <property type="component" value="Unassembled WGS sequence"/>
</dbReference>
<keyword evidence="6" id="KW-0998">Cell outer membrane</keyword>
<sequence>MKQLFSNIQKRASRLLLLTVLAGAIASCDSILDFEEGDCSIKYRVKFRYDYNMYGDGKGLDAFSQEVKSITLYFFDDEGNFVDQRTQEGAPLADGTYAMDVNLDPTKYHLVTWAGLDNESFAIPLMVPNSSKLEDLVVLTQRDAVTRNDEGKYIVDKDLSPLWHGEAIDGESKLATTKAAGSKREKITTIGLVKNTNNIRIVIAQVNQNPNTRIPASRAISDDKFTYAIYDTNGKMNYDNTLMDDNLLTYKPFITETSEIKTRAMSADQNTEEEYPAAVAEFSTARLLETQKPILNIVNKETGNSLLPNESLIGYISLLKQQNQIQMPLQEYLDRENNFGMIFFVDENLTLIKTVIQINDWIVNINDFEL</sequence>
<evidence type="ECO:0000256" key="2">
    <source>
        <dbReference type="ARBA" id="ARBA00007248"/>
    </source>
</evidence>
<comment type="caution">
    <text evidence="9">The sequence shown here is derived from an EMBL/GenBank/DDBJ whole genome shotgun (WGS) entry which is preliminary data.</text>
</comment>
<feature type="signal peptide" evidence="8">
    <location>
        <begin position="1"/>
        <end position="26"/>
    </location>
</feature>
<dbReference type="RefSeq" id="WP_262433181.1">
    <property type="nucleotide sequence ID" value="NZ_JACRTF010000001.1"/>
</dbReference>
<dbReference type="Gene3D" id="2.60.40.2100">
    <property type="match status" value="1"/>
</dbReference>
<keyword evidence="7" id="KW-0449">Lipoprotein</keyword>
<evidence type="ECO:0000256" key="4">
    <source>
        <dbReference type="ARBA" id="ARBA00023136"/>
    </source>
</evidence>
<gene>
    <name evidence="9" type="ORF">H8744_01650</name>
</gene>
<keyword evidence="10" id="KW-1185">Reference proteome</keyword>
<dbReference type="InterPro" id="IPR014941">
    <property type="entry name" value="FimB/Mfa2/Mfa3"/>
</dbReference>
<dbReference type="PROSITE" id="PS51257">
    <property type="entry name" value="PROKAR_LIPOPROTEIN"/>
    <property type="match status" value="1"/>
</dbReference>
<evidence type="ECO:0000256" key="7">
    <source>
        <dbReference type="ARBA" id="ARBA00023288"/>
    </source>
</evidence>
<accession>A0A926EXY5</accession>
<keyword evidence="4" id="KW-0472">Membrane</keyword>
<comment type="subcellular location">
    <subcellularLocation>
        <location evidence="1">Cell outer membrane</location>
    </subcellularLocation>
</comment>
<reference evidence="9" key="1">
    <citation type="submission" date="2020-08" db="EMBL/GenBank/DDBJ databases">
        <title>Genome public.</title>
        <authorList>
            <person name="Liu C."/>
            <person name="Sun Q."/>
        </authorList>
    </citation>
    <scope>NUCLEOTIDE SEQUENCE</scope>
    <source>
        <strain evidence="9">N12</strain>
    </source>
</reference>
<comment type="similarity">
    <text evidence="2">Belongs to the bacteroidetes fimbrillin superfamily. FimB/Mfa2 family.</text>
</comment>
<organism evidence="9 10">
    <name type="scientific">Jilunia laotingensis</name>
    <dbReference type="NCBI Taxonomy" id="2763675"/>
    <lineage>
        <taxon>Bacteria</taxon>
        <taxon>Pseudomonadati</taxon>
        <taxon>Bacteroidota</taxon>
        <taxon>Bacteroidia</taxon>
        <taxon>Bacteroidales</taxon>
        <taxon>Bacteroidaceae</taxon>
        <taxon>Jilunia</taxon>
    </lineage>
</organism>
<keyword evidence="5" id="KW-0564">Palmitate</keyword>